<keyword evidence="3" id="KW-1185">Reference proteome</keyword>
<feature type="compositionally biased region" description="Low complexity" evidence="1">
    <location>
        <begin position="37"/>
        <end position="53"/>
    </location>
</feature>
<feature type="compositionally biased region" description="Polar residues" evidence="1">
    <location>
        <begin position="58"/>
        <end position="89"/>
    </location>
</feature>
<sequence length="263" mass="26985">MSPCAYVCPCCAYVSSVVGIVSHSRAAVPSDGSQRRAVMPRAADRAGAATQARRASRTGPSGSLATSASTRRNSGATGPRTCGTTSRTSMPPWVCTRTRSETTTCSFQAPTRIRRKCRRASPPSPAASAMWRAAWSSSYTTAVFVPSPVYSSSSRPGPAGRYTNSSISSCRSRSLLVAAADLRRARRRGPIIAMTSCAVRAPVAACRGTAPFGAGPGPAASASADSVLALVSALVSALAGLSSRTTDQGLRGVPAPTKGRLTS</sequence>
<accession>A0A1Z1WHS5</accession>
<organism evidence="2 3">
    <name type="scientific">Streptomyces alboflavus</name>
    <dbReference type="NCBI Taxonomy" id="67267"/>
    <lineage>
        <taxon>Bacteria</taxon>
        <taxon>Bacillati</taxon>
        <taxon>Actinomycetota</taxon>
        <taxon>Actinomycetes</taxon>
        <taxon>Kitasatosporales</taxon>
        <taxon>Streptomycetaceae</taxon>
        <taxon>Streptomyces</taxon>
    </lineage>
</organism>
<dbReference type="AlphaFoldDB" id="A0A1Z1WHS5"/>
<evidence type="ECO:0000256" key="1">
    <source>
        <dbReference type="SAM" id="MobiDB-lite"/>
    </source>
</evidence>
<proteinExistence type="predicted"/>
<protein>
    <submittedName>
        <fullName evidence="2">Uncharacterized protein</fullName>
    </submittedName>
</protein>
<feature type="region of interest" description="Disordered" evidence="1">
    <location>
        <begin position="27"/>
        <end position="95"/>
    </location>
</feature>
<evidence type="ECO:0000313" key="3">
    <source>
        <dbReference type="Proteomes" id="UP000195880"/>
    </source>
</evidence>
<dbReference type="EMBL" id="CP021748">
    <property type="protein sequence ID" value="ARX85882.1"/>
    <property type="molecule type" value="Genomic_DNA"/>
</dbReference>
<dbReference type="Proteomes" id="UP000195880">
    <property type="component" value="Chromosome"/>
</dbReference>
<gene>
    <name evidence="2" type="ORF">SMD44_05351</name>
</gene>
<name>A0A1Z1WHS5_9ACTN</name>
<reference evidence="2 3" key="1">
    <citation type="submission" date="2017-05" db="EMBL/GenBank/DDBJ databases">
        <title>Streptomyces alboflavus Genome sequencing and assembly.</title>
        <authorList>
            <person name="Wang Y."/>
            <person name="Du B."/>
            <person name="Ding Y."/>
            <person name="Liu H."/>
            <person name="Hou Q."/>
            <person name="Liu K."/>
            <person name="Wang C."/>
            <person name="Yao L."/>
        </authorList>
    </citation>
    <scope>NUCLEOTIDE SEQUENCE [LARGE SCALE GENOMIC DNA]</scope>
    <source>
        <strain evidence="2 3">MDJK44</strain>
    </source>
</reference>
<dbReference type="KEGG" id="salf:SMD44_05351"/>
<evidence type="ECO:0000313" key="2">
    <source>
        <dbReference type="EMBL" id="ARX85882.1"/>
    </source>
</evidence>